<dbReference type="EMBL" id="UINC01217374">
    <property type="protein sequence ID" value="SVE43946.1"/>
    <property type="molecule type" value="Genomic_DNA"/>
</dbReference>
<feature type="non-terminal residue" evidence="1">
    <location>
        <position position="1"/>
    </location>
</feature>
<protein>
    <submittedName>
        <fullName evidence="1">Uncharacterized protein</fullName>
    </submittedName>
</protein>
<proteinExistence type="predicted"/>
<gene>
    <name evidence="1" type="ORF">METZ01_LOCUS496800</name>
</gene>
<reference evidence="1" key="1">
    <citation type="submission" date="2018-05" db="EMBL/GenBank/DDBJ databases">
        <authorList>
            <person name="Lanie J.A."/>
            <person name="Ng W.-L."/>
            <person name="Kazmierczak K.M."/>
            <person name="Andrzejewski T.M."/>
            <person name="Davidsen T.M."/>
            <person name="Wayne K.J."/>
            <person name="Tettelin H."/>
            <person name="Glass J.I."/>
            <person name="Rusch D."/>
            <person name="Podicherti R."/>
            <person name="Tsui H.-C.T."/>
            <person name="Winkler M.E."/>
        </authorList>
    </citation>
    <scope>NUCLEOTIDE SEQUENCE</scope>
</reference>
<accession>A0A383DHH7</accession>
<sequence length="195" mass="23911">NYKLTAHLSQNKTIVFGFLLEDLDRSIFNYREYQKALFVWQNNKFHLKNVPIRQNINVKKSNDFYLFRFLSNFYHLITNDFDPRLSKCKMNYKKELSRYFFEDIQKNAKKFNQRVIVITFNLKKDLEKKPSWRYDFIKNLLTEKDITHIDSLQIMKNKSDEYDEKIENYFGSDAHNNKKSFKYIFDEFLRIYKAI</sequence>
<dbReference type="AlphaFoldDB" id="A0A383DHH7"/>
<organism evidence="1">
    <name type="scientific">marine metagenome</name>
    <dbReference type="NCBI Taxonomy" id="408172"/>
    <lineage>
        <taxon>unclassified sequences</taxon>
        <taxon>metagenomes</taxon>
        <taxon>ecological metagenomes</taxon>
    </lineage>
</organism>
<name>A0A383DHH7_9ZZZZ</name>
<evidence type="ECO:0000313" key="1">
    <source>
        <dbReference type="EMBL" id="SVE43946.1"/>
    </source>
</evidence>